<sequence>MDIKSILFIVILIIFLYFILNYVYSYTGVTTSIVSGTTMQTIEASKLSNSSNFTYSIWFYINDWNYHYGEQKILFGRGDNSKDGIVNPCPIVTFGEIENNLQVALAVFGDGNKTSTHTCNIFNVPIQSWCNLLISVYGRTLDIYLDGKLVNTCVLPGTAKVNGDSNVYITPAGGFSGWTSKFEYLPKASDPQTAWNKYEGGYNNSIFDSIFGTNVKIKFSTVDSGGTETNSYTISA</sequence>
<keyword evidence="1" id="KW-0472">Membrane</keyword>
<accession>A0A6C0DFM2</accession>
<name>A0A6C0DFM2_9ZZZZ</name>
<keyword evidence="1" id="KW-0812">Transmembrane</keyword>
<evidence type="ECO:0008006" key="3">
    <source>
        <dbReference type="Google" id="ProtNLM"/>
    </source>
</evidence>
<dbReference type="Gene3D" id="2.60.120.200">
    <property type="match status" value="1"/>
</dbReference>
<dbReference type="AlphaFoldDB" id="A0A6C0DFM2"/>
<dbReference type="Pfam" id="PF13385">
    <property type="entry name" value="Laminin_G_3"/>
    <property type="match status" value="1"/>
</dbReference>
<reference evidence="2" key="1">
    <citation type="journal article" date="2020" name="Nature">
        <title>Giant virus diversity and host interactions through global metagenomics.</title>
        <authorList>
            <person name="Schulz F."/>
            <person name="Roux S."/>
            <person name="Paez-Espino D."/>
            <person name="Jungbluth S."/>
            <person name="Walsh D.A."/>
            <person name="Denef V.J."/>
            <person name="McMahon K.D."/>
            <person name="Konstantinidis K.T."/>
            <person name="Eloe-Fadrosh E.A."/>
            <person name="Kyrpides N.C."/>
            <person name="Woyke T."/>
        </authorList>
    </citation>
    <scope>NUCLEOTIDE SEQUENCE</scope>
    <source>
        <strain evidence="2">GVMAG-M-3300023174-144</strain>
    </source>
</reference>
<keyword evidence="1" id="KW-1133">Transmembrane helix</keyword>
<dbReference type="EMBL" id="MN739604">
    <property type="protein sequence ID" value="QHT15283.1"/>
    <property type="molecule type" value="Genomic_DNA"/>
</dbReference>
<dbReference type="InterPro" id="IPR013320">
    <property type="entry name" value="ConA-like_dom_sf"/>
</dbReference>
<evidence type="ECO:0000256" key="1">
    <source>
        <dbReference type="SAM" id="Phobius"/>
    </source>
</evidence>
<feature type="transmembrane region" description="Helical" evidence="1">
    <location>
        <begin position="6"/>
        <end position="24"/>
    </location>
</feature>
<evidence type="ECO:0000313" key="2">
    <source>
        <dbReference type="EMBL" id="QHT15283.1"/>
    </source>
</evidence>
<protein>
    <recommendedName>
        <fullName evidence="3">Lectin/glucanase superfamily protein</fullName>
    </recommendedName>
</protein>
<dbReference type="SUPFAM" id="SSF49899">
    <property type="entry name" value="Concanavalin A-like lectins/glucanases"/>
    <property type="match status" value="1"/>
</dbReference>
<proteinExistence type="predicted"/>
<organism evidence="2">
    <name type="scientific">viral metagenome</name>
    <dbReference type="NCBI Taxonomy" id="1070528"/>
    <lineage>
        <taxon>unclassified sequences</taxon>
        <taxon>metagenomes</taxon>
        <taxon>organismal metagenomes</taxon>
    </lineage>
</organism>